<keyword evidence="5" id="KW-1133">Transmembrane helix</keyword>
<keyword evidence="2 3" id="KW-0040">ANK repeat</keyword>
<dbReference type="OrthoDB" id="341259at2759"/>
<dbReference type="AlphaFoldDB" id="A0A9P9DUK8"/>
<comment type="caution">
    <text evidence="6">The sequence shown here is derived from an EMBL/GenBank/DDBJ whole genome shotgun (WGS) entry which is preliminary data.</text>
</comment>
<dbReference type="PROSITE" id="PS50297">
    <property type="entry name" value="ANK_REP_REGION"/>
    <property type="match status" value="3"/>
</dbReference>
<evidence type="ECO:0000256" key="4">
    <source>
        <dbReference type="SAM" id="MobiDB-lite"/>
    </source>
</evidence>
<dbReference type="PANTHER" id="PTHR24198">
    <property type="entry name" value="ANKYRIN REPEAT AND PROTEIN KINASE DOMAIN-CONTAINING PROTEIN"/>
    <property type="match status" value="1"/>
</dbReference>
<dbReference type="EMBL" id="JAGMUV010000020">
    <property type="protein sequence ID" value="KAH7125965.1"/>
    <property type="molecule type" value="Genomic_DNA"/>
</dbReference>
<feature type="region of interest" description="Disordered" evidence="4">
    <location>
        <begin position="615"/>
        <end position="634"/>
    </location>
</feature>
<dbReference type="Gene3D" id="1.25.40.20">
    <property type="entry name" value="Ankyrin repeat-containing domain"/>
    <property type="match status" value="3"/>
</dbReference>
<feature type="repeat" description="ANK" evidence="3">
    <location>
        <begin position="551"/>
        <end position="583"/>
    </location>
</feature>
<evidence type="ECO:0000256" key="3">
    <source>
        <dbReference type="PROSITE-ProRule" id="PRU00023"/>
    </source>
</evidence>
<keyword evidence="5" id="KW-0472">Membrane</keyword>
<feature type="transmembrane region" description="Helical" evidence="5">
    <location>
        <begin position="6"/>
        <end position="29"/>
    </location>
</feature>
<keyword evidence="5" id="KW-0812">Transmembrane</keyword>
<keyword evidence="1" id="KW-0677">Repeat</keyword>
<reference evidence="6" key="1">
    <citation type="journal article" date="2021" name="Nat. Commun.">
        <title>Genetic determinants of endophytism in the Arabidopsis root mycobiome.</title>
        <authorList>
            <person name="Mesny F."/>
            <person name="Miyauchi S."/>
            <person name="Thiergart T."/>
            <person name="Pickel B."/>
            <person name="Atanasova L."/>
            <person name="Karlsson M."/>
            <person name="Huettel B."/>
            <person name="Barry K.W."/>
            <person name="Haridas S."/>
            <person name="Chen C."/>
            <person name="Bauer D."/>
            <person name="Andreopoulos W."/>
            <person name="Pangilinan J."/>
            <person name="LaButti K."/>
            <person name="Riley R."/>
            <person name="Lipzen A."/>
            <person name="Clum A."/>
            <person name="Drula E."/>
            <person name="Henrissat B."/>
            <person name="Kohler A."/>
            <person name="Grigoriev I.V."/>
            <person name="Martin F.M."/>
            <person name="Hacquard S."/>
        </authorList>
    </citation>
    <scope>NUCLEOTIDE SEQUENCE</scope>
    <source>
        <strain evidence="6">MPI-CAGE-AT-0147</strain>
    </source>
</reference>
<dbReference type="Proteomes" id="UP000738349">
    <property type="component" value="Unassembled WGS sequence"/>
</dbReference>
<sequence length="649" mass="71402">MGDPLSVISGVAGIIAIGVTTTQGLLTLIQQIKDAPEDIHELQLELGGHSSVLQSAKQLCATYGIRIDDAALVETVSGCVQHSSAIIGTLQTTLKPFIDDSSWRRRSIRAIGWTMRKGEIRAQRSRFRDGTASLTLAVAVLNGYGFLLILQDSKVWHLTGKGHNEIRNDIATSYEKLSAQFQSLEKGKILRKKLESDLESVTFVHRRDSKSAITDLDLPIRRYLEQQEPDQFEEEQVKSISRSSGSPPPPEEPLLIQAAKAGNRRLIQELLARGTSTLDRGTDGRTALHYSAIHDDSETALQLIEHGADINAKDNALDTPFKLATSGESINVRVAVCLIEKGCAMGSFPAHFVDVLATAEEPGNLRPLIYPILTRWNKSAAQNPFLLHQAISLRQDACLKILLEEGVDPKQRDSRGIPAVMHATLHRRISAIRILVDHGADIDAYMPRWQPGHVVMDQDYLKGLPDRSGFGENSLSLAVYWVDLELVQDLLQVGTNPDFVFPDLDQSTDLEPLSDAQGQNLIHRNCAGHLFDLAKILIDAGTDINRQVRSTGETPLFWCIVCGNMPLLHLLIEKGVNVNVFTAPKEGGMSALHSTVQYGKLEMARVLIANGADLRAKNNSGETPQEQARNSGKDEFIRLFEETEIGNKG</sequence>
<evidence type="ECO:0000256" key="5">
    <source>
        <dbReference type="SAM" id="Phobius"/>
    </source>
</evidence>
<feature type="repeat" description="ANK" evidence="3">
    <location>
        <begin position="587"/>
        <end position="619"/>
    </location>
</feature>
<feature type="compositionally biased region" description="Polar residues" evidence="4">
    <location>
        <begin position="617"/>
        <end position="630"/>
    </location>
</feature>
<organism evidence="6 7">
    <name type="scientific">Dactylonectria macrodidyma</name>
    <dbReference type="NCBI Taxonomy" id="307937"/>
    <lineage>
        <taxon>Eukaryota</taxon>
        <taxon>Fungi</taxon>
        <taxon>Dikarya</taxon>
        <taxon>Ascomycota</taxon>
        <taxon>Pezizomycotina</taxon>
        <taxon>Sordariomycetes</taxon>
        <taxon>Hypocreomycetidae</taxon>
        <taxon>Hypocreales</taxon>
        <taxon>Nectriaceae</taxon>
        <taxon>Dactylonectria</taxon>
    </lineage>
</organism>
<dbReference type="InterPro" id="IPR002110">
    <property type="entry name" value="Ankyrin_rpt"/>
</dbReference>
<dbReference type="Pfam" id="PF00023">
    <property type="entry name" value="Ank"/>
    <property type="match status" value="1"/>
</dbReference>
<protein>
    <submittedName>
        <fullName evidence="6">Ankyrin repeat-containing domain protein</fullName>
    </submittedName>
</protein>
<dbReference type="PROSITE" id="PS50088">
    <property type="entry name" value="ANK_REPEAT"/>
    <property type="match status" value="3"/>
</dbReference>
<name>A0A9P9DUK8_9HYPO</name>
<keyword evidence="7" id="KW-1185">Reference proteome</keyword>
<evidence type="ECO:0000256" key="1">
    <source>
        <dbReference type="ARBA" id="ARBA00022737"/>
    </source>
</evidence>
<dbReference type="Pfam" id="PF12796">
    <property type="entry name" value="Ank_2"/>
    <property type="match status" value="3"/>
</dbReference>
<feature type="region of interest" description="Disordered" evidence="4">
    <location>
        <begin position="227"/>
        <end position="253"/>
    </location>
</feature>
<dbReference type="PANTHER" id="PTHR24198:SF165">
    <property type="entry name" value="ANKYRIN REPEAT-CONTAINING PROTEIN-RELATED"/>
    <property type="match status" value="1"/>
</dbReference>
<evidence type="ECO:0000256" key="2">
    <source>
        <dbReference type="ARBA" id="ARBA00023043"/>
    </source>
</evidence>
<evidence type="ECO:0000313" key="6">
    <source>
        <dbReference type="EMBL" id="KAH7125965.1"/>
    </source>
</evidence>
<gene>
    <name evidence="6" type="ORF">EDB81DRAFT_765055</name>
</gene>
<evidence type="ECO:0000313" key="7">
    <source>
        <dbReference type="Proteomes" id="UP000738349"/>
    </source>
</evidence>
<dbReference type="SMART" id="SM00248">
    <property type="entry name" value="ANK"/>
    <property type="match status" value="9"/>
</dbReference>
<dbReference type="SUPFAM" id="SSF48403">
    <property type="entry name" value="Ankyrin repeat"/>
    <property type="match status" value="2"/>
</dbReference>
<feature type="repeat" description="ANK" evidence="3">
    <location>
        <begin position="283"/>
        <end position="315"/>
    </location>
</feature>
<proteinExistence type="predicted"/>
<accession>A0A9P9DUK8</accession>
<dbReference type="InterPro" id="IPR036770">
    <property type="entry name" value="Ankyrin_rpt-contain_sf"/>
</dbReference>